<dbReference type="GO" id="GO:0010411">
    <property type="term" value="P:xyloglucan metabolic process"/>
    <property type="evidence" value="ECO:0007669"/>
    <property type="project" value="TreeGrafter"/>
</dbReference>
<evidence type="ECO:0000259" key="2">
    <source>
        <dbReference type="Pfam" id="PF18962"/>
    </source>
</evidence>
<feature type="domain" description="Secretion system C-terminal sorting" evidence="2">
    <location>
        <begin position="679"/>
        <end position="746"/>
    </location>
</feature>
<dbReference type="InterPro" id="IPR026444">
    <property type="entry name" value="Secre_tail"/>
</dbReference>
<organism evidence="3 4">
    <name type="scientific">Salibacter halophilus</name>
    <dbReference type="NCBI Taxonomy" id="1803916"/>
    <lineage>
        <taxon>Bacteria</taxon>
        <taxon>Pseudomonadati</taxon>
        <taxon>Bacteroidota</taxon>
        <taxon>Flavobacteriia</taxon>
        <taxon>Flavobacteriales</taxon>
        <taxon>Salibacteraceae</taxon>
        <taxon>Salibacter</taxon>
    </lineage>
</organism>
<reference evidence="3 4" key="1">
    <citation type="submission" date="2019-09" db="EMBL/GenBank/DDBJ databases">
        <title>Genomes of Cryomorphaceae.</title>
        <authorList>
            <person name="Bowman J.P."/>
        </authorList>
    </citation>
    <scope>NUCLEOTIDE SEQUENCE [LARGE SCALE GENOMIC DNA]</scope>
    <source>
        <strain evidence="3 4">KCTC 52047</strain>
    </source>
</reference>
<evidence type="ECO:0000313" key="3">
    <source>
        <dbReference type="EMBL" id="KAB1065680.1"/>
    </source>
</evidence>
<dbReference type="NCBIfam" id="TIGR04183">
    <property type="entry name" value="Por_Secre_tail"/>
    <property type="match status" value="1"/>
</dbReference>
<dbReference type="InterPro" id="IPR015943">
    <property type="entry name" value="WD40/YVTN_repeat-like_dom_sf"/>
</dbReference>
<dbReference type="PANTHER" id="PTHR43739">
    <property type="entry name" value="XYLOGLUCANASE (EUROFUNG)"/>
    <property type="match status" value="1"/>
</dbReference>
<dbReference type="Gene3D" id="2.130.10.10">
    <property type="entry name" value="YVTN repeat-like/Quinoprotein amine dehydrogenase"/>
    <property type="match status" value="4"/>
</dbReference>
<dbReference type="EMBL" id="WACR01000002">
    <property type="protein sequence ID" value="KAB1065680.1"/>
    <property type="molecule type" value="Genomic_DNA"/>
</dbReference>
<dbReference type="Pfam" id="PF18962">
    <property type="entry name" value="Por_Secre_tail"/>
    <property type="match status" value="1"/>
</dbReference>
<dbReference type="AlphaFoldDB" id="A0A6N6MAE7"/>
<comment type="caution">
    <text evidence="3">The sequence shown here is derived from an EMBL/GenBank/DDBJ whole genome shotgun (WGS) entry which is preliminary data.</text>
</comment>
<evidence type="ECO:0000256" key="1">
    <source>
        <dbReference type="ARBA" id="ARBA00022729"/>
    </source>
</evidence>
<protein>
    <submittedName>
        <fullName evidence="3">T9SS type A sorting domain-containing protein</fullName>
    </submittedName>
</protein>
<dbReference type="Proteomes" id="UP000435357">
    <property type="component" value="Unassembled WGS sequence"/>
</dbReference>
<gene>
    <name evidence="3" type="ORF">F3059_03220</name>
</gene>
<dbReference type="SUPFAM" id="SSF110296">
    <property type="entry name" value="Oligoxyloglucan reducing end-specific cellobiohydrolase"/>
    <property type="match status" value="3"/>
</dbReference>
<keyword evidence="1" id="KW-0732">Signal</keyword>
<keyword evidence="4" id="KW-1185">Reference proteome</keyword>
<sequence>MKFNLFKALSLIIIMIVLTQLAFSQPEWKKLSGLDNTNSLTSISKSDHNGNVFAITPDSWIYHSADSGKSWAPFQTALSHTNIGDVNASDGSDRVYVATGSDGIAWTDDFGANWDNDLLTGGGGTSGFGATILDIGVRGNDAFVMTFGDPFSSNPDNGIFVCSNNANSFTHFDSVPFFPHGGFAFYKDSLIYIAANDGIYRTEQSANWSNVAFAGFPVTNLEVGGDMLFATVQYNTNDVVLYESSDFGDNWQQINGLPNNAVITDMDYSEEDDILFATTDKGVFRQLNGSWEKIDSETSAFNIMALGDEKALFSGQYTRGANVGTNNDFVSYTEGFSLDADYLEITDNSQLYYGSVYTAFLSQFNFKTLEWTNHSAYDELQFETKINDIAVDSSGQLVLGGTHFLARLTDEGNNFQVIGTDSTAPLAPVYGILNPQQIYAGQNGSISIIQHQTQDYVDFTPDFGQSWRKLFESGANGNPTVFKFNDIISNQPVHYIFGQSLAIQPMLLQSKDDGANWNEISLPDSLAQIHKMVFDRTGENLYVAAGQSLYRRDTISQSWDSLNFSYGAATNVDVEIKFDHENNLYVMVRSTFGTMQGQGIYYTEDNGNTFTKIDYPVDGNGNPEPFTTFSFTDDNVLMTVRDRRMANSNDKAGVYYYSDSTISMSGKPVLSSAKKSFNVYPNPASDYTKLNLQGFQPNKVNLISQKGEMTTVPVRGDRVDLTGMASGIYIVHIERDGVQHTSRLMIVNH</sequence>
<dbReference type="InterPro" id="IPR052025">
    <property type="entry name" value="Xyloglucanase_GH74"/>
</dbReference>
<evidence type="ECO:0000313" key="4">
    <source>
        <dbReference type="Proteomes" id="UP000435357"/>
    </source>
</evidence>
<proteinExistence type="predicted"/>
<dbReference type="OrthoDB" id="9757809at2"/>
<name>A0A6N6MAE7_9FLAO</name>
<accession>A0A6N6MAE7</accession>
<dbReference type="RefSeq" id="WP_151166505.1">
    <property type="nucleotide sequence ID" value="NZ_WACR01000002.1"/>
</dbReference>
<dbReference type="PANTHER" id="PTHR43739:SF5">
    <property type="entry name" value="EXO-ALPHA-SIALIDASE"/>
    <property type="match status" value="1"/>
</dbReference>